<feature type="region of interest" description="Disordered" evidence="1">
    <location>
        <begin position="30"/>
        <end position="100"/>
    </location>
</feature>
<comment type="caution">
    <text evidence="2">The sequence shown here is derived from an EMBL/GenBank/DDBJ whole genome shotgun (WGS) entry which is preliminary data.</text>
</comment>
<gene>
    <name evidence="2" type="ORF">CON65_12570</name>
</gene>
<protein>
    <submittedName>
        <fullName evidence="2">Uncharacterized protein</fullName>
    </submittedName>
</protein>
<dbReference type="RefSeq" id="WP_097963225.1">
    <property type="nucleotide sequence ID" value="NZ_NVOR01000038.1"/>
</dbReference>
<name>A0AA91VC90_9BACI</name>
<evidence type="ECO:0000313" key="2">
    <source>
        <dbReference type="EMBL" id="PED82311.1"/>
    </source>
</evidence>
<sequence>MKIDKLNVVEEKPVFPVRVGDLQFYAAKKKVEEEEEIEEIEEEEEKEEEPKPKQKKKEERPSWVDEILGVLKPQAETNNQKHKVPVPQVPVVEEEEQEQQEVKQESRLKRILSQLW</sequence>
<accession>A0AA91VC90</accession>
<feature type="compositionally biased region" description="Basic and acidic residues" evidence="1">
    <location>
        <begin position="48"/>
        <end position="63"/>
    </location>
</feature>
<dbReference type="Proteomes" id="UP000221020">
    <property type="component" value="Unassembled WGS sequence"/>
</dbReference>
<organism evidence="2 3">
    <name type="scientific">Bacillus pseudomycoides</name>
    <dbReference type="NCBI Taxonomy" id="64104"/>
    <lineage>
        <taxon>Bacteria</taxon>
        <taxon>Bacillati</taxon>
        <taxon>Bacillota</taxon>
        <taxon>Bacilli</taxon>
        <taxon>Bacillales</taxon>
        <taxon>Bacillaceae</taxon>
        <taxon>Bacillus</taxon>
        <taxon>Bacillus cereus group</taxon>
    </lineage>
</organism>
<feature type="compositionally biased region" description="Acidic residues" evidence="1">
    <location>
        <begin position="33"/>
        <end position="47"/>
    </location>
</feature>
<evidence type="ECO:0000313" key="3">
    <source>
        <dbReference type="Proteomes" id="UP000221020"/>
    </source>
</evidence>
<dbReference type="EMBL" id="NVOR01000038">
    <property type="protein sequence ID" value="PED82311.1"/>
    <property type="molecule type" value="Genomic_DNA"/>
</dbReference>
<dbReference type="AlphaFoldDB" id="A0AA91VC90"/>
<evidence type="ECO:0000256" key="1">
    <source>
        <dbReference type="SAM" id="MobiDB-lite"/>
    </source>
</evidence>
<proteinExistence type="predicted"/>
<reference evidence="2 3" key="1">
    <citation type="submission" date="2017-09" db="EMBL/GenBank/DDBJ databases">
        <title>Large-scale bioinformatics analysis of Bacillus genomes uncovers conserved roles of natural products in bacterial physiology.</title>
        <authorList>
            <consortium name="Agbiome Team Llc"/>
            <person name="Bleich R.M."/>
            <person name="Grubbs K.J."/>
            <person name="Santa Maria K.C."/>
            <person name="Allen S.E."/>
            <person name="Farag S."/>
            <person name="Shank E.A."/>
            <person name="Bowers A."/>
        </authorList>
    </citation>
    <scope>NUCLEOTIDE SEQUENCE [LARGE SCALE GENOMIC DNA]</scope>
    <source>
        <strain evidence="2 3">AFS092012</strain>
    </source>
</reference>